<dbReference type="Proteomes" id="UP000000763">
    <property type="component" value="Chromosome 3"/>
</dbReference>
<name>Q10IK1_ORYSJ</name>
<sequence length="88" mass="9635">MHIRSLPLVFGTTTGFASHSGWMTSRMKPGLQELRYLLADEGLPLQGLAPYLLPDGSGVRPHVSDVPEENVYIEEGLEAFEEAQAHDG</sequence>
<evidence type="ECO:0000313" key="2">
    <source>
        <dbReference type="Proteomes" id="UP000000763"/>
    </source>
</evidence>
<organism evidence="1 2">
    <name type="scientific">Oryza sativa subsp. japonica</name>
    <name type="common">Rice</name>
    <dbReference type="NCBI Taxonomy" id="39947"/>
    <lineage>
        <taxon>Eukaryota</taxon>
        <taxon>Viridiplantae</taxon>
        <taxon>Streptophyta</taxon>
        <taxon>Embryophyta</taxon>
        <taxon>Tracheophyta</taxon>
        <taxon>Spermatophyta</taxon>
        <taxon>Magnoliopsida</taxon>
        <taxon>Liliopsida</taxon>
        <taxon>Poales</taxon>
        <taxon>Poaceae</taxon>
        <taxon>BOP clade</taxon>
        <taxon>Oryzoideae</taxon>
        <taxon>Oryzeae</taxon>
        <taxon>Oryzinae</taxon>
        <taxon>Oryza</taxon>
        <taxon>Oryza sativa</taxon>
    </lineage>
</organism>
<accession>Q10IK1</accession>
<evidence type="ECO:0000313" key="1">
    <source>
        <dbReference type="EMBL" id="AAO37462.1"/>
    </source>
</evidence>
<reference evidence="2" key="2">
    <citation type="journal article" date="2008" name="Nucleic Acids Res.">
        <title>The rice annotation project database (RAP-DB): 2008 update.</title>
        <authorList>
            <consortium name="The rice annotation project (RAP)"/>
        </authorList>
    </citation>
    <scope>GENOME REANNOTATION</scope>
    <source>
        <strain evidence="2">cv. Nipponbare</strain>
    </source>
</reference>
<proteinExistence type="predicted"/>
<dbReference type="EMBL" id="AC135226">
    <property type="protein sequence ID" value="AAO37462.1"/>
    <property type="molecule type" value="Genomic_DNA"/>
</dbReference>
<reference evidence="2" key="1">
    <citation type="journal article" date="2005" name="Nature">
        <title>The map-based sequence of the rice genome.</title>
        <authorList>
            <consortium name="International rice genome sequencing project (IRGSP)"/>
            <person name="Matsumoto T."/>
            <person name="Wu J."/>
            <person name="Kanamori H."/>
            <person name="Katayose Y."/>
            <person name="Fujisawa M."/>
            <person name="Namiki N."/>
            <person name="Mizuno H."/>
            <person name="Yamamoto K."/>
            <person name="Antonio B.A."/>
            <person name="Baba T."/>
            <person name="Sakata K."/>
            <person name="Nagamura Y."/>
            <person name="Aoki H."/>
            <person name="Arikawa K."/>
            <person name="Arita K."/>
            <person name="Bito T."/>
            <person name="Chiden Y."/>
            <person name="Fujitsuka N."/>
            <person name="Fukunaka R."/>
            <person name="Hamada M."/>
            <person name="Harada C."/>
            <person name="Hayashi A."/>
            <person name="Hijishita S."/>
            <person name="Honda M."/>
            <person name="Hosokawa S."/>
            <person name="Ichikawa Y."/>
            <person name="Idonuma A."/>
            <person name="Iijima M."/>
            <person name="Ikeda M."/>
            <person name="Ikeno M."/>
            <person name="Ito K."/>
            <person name="Ito S."/>
            <person name="Ito T."/>
            <person name="Ito Y."/>
            <person name="Ito Y."/>
            <person name="Iwabuchi A."/>
            <person name="Kamiya K."/>
            <person name="Karasawa W."/>
            <person name="Kurita K."/>
            <person name="Katagiri S."/>
            <person name="Kikuta A."/>
            <person name="Kobayashi H."/>
            <person name="Kobayashi N."/>
            <person name="Machita K."/>
            <person name="Maehara T."/>
            <person name="Masukawa M."/>
            <person name="Mizubayashi T."/>
            <person name="Mukai Y."/>
            <person name="Nagasaki H."/>
            <person name="Nagata Y."/>
            <person name="Naito S."/>
            <person name="Nakashima M."/>
            <person name="Nakama Y."/>
            <person name="Nakamichi Y."/>
            <person name="Nakamura M."/>
            <person name="Meguro A."/>
            <person name="Negishi M."/>
            <person name="Ohta I."/>
            <person name="Ohta T."/>
            <person name="Okamoto M."/>
            <person name="Ono N."/>
            <person name="Saji S."/>
            <person name="Sakaguchi M."/>
            <person name="Sakai K."/>
            <person name="Shibata M."/>
            <person name="Shimokawa T."/>
            <person name="Song J."/>
            <person name="Takazaki Y."/>
            <person name="Terasawa K."/>
            <person name="Tsugane M."/>
            <person name="Tsuji K."/>
            <person name="Ueda S."/>
            <person name="Waki K."/>
            <person name="Yamagata H."/>
            <person name="Yamamoto M."/>
            <person name="Yamamoto S."/>
            <person name="Yamane H."/>
            <person name="Yoshiki S."/>
            <person name="Yoshihara R."/>
            <person name="Yukawa K."/>
            <person name="Zhong H."/>
            <person name="Yano M."/>
            <person name="Yuan Q."/>
            <person name="Ouyang S."/>
            <person name="Liu J."/>
            <person name="Jones K.M."/>
            <person name="Gansberger K."/>
            <person name="Moffat K."/>
            <person name="Hill J."/>
            <person name="Bera J."/>
            <person name="Fadrosh D."/>
            <person name="Jin S."/>
            <person name="Johri S."/>
            <person name="Kim M."/>
            <person name="Overton L."/>
            <person name="Reardon M."/>
            <person name="Tsitrin T."/>
            <person name="Vuong H."/>
            <person name="Weaver B."/>
            <person name="Ciecko A."/>
            <person name="Tallon L."/>
            <person name="Jackson J."/>
            <person name="Pai G."/>
            <person name="Aken S.V."/>
            <person name="Utterback T."/>
            <person name="Reidmuller S."/>
            <person name="Feldblyum T."/>
            <person name="Hsiao J."/>
            <person name="Zismann V."/>
            <person name="Iobst S."/>
            <person name="de Vazeille A.R."/>
            <person name="Buell C.R."/>
            <person name="Ying K."/>
            <person name="Li Y."/>
            <person name="Lu T."/>
            <person name="Huang Y."/>
            <person name="Zhao Q."/>
            <person name="Feng Q."/>
            <person name="Zhang L."/>
            <person name="Zhu J."/>
            <person name="Weng Q."/>
            <person name="Mu J."/>
            <person name="Lu Y."/>
            <person name="Fan D."/>
            <person name="Liu Y."/>
            <person name="Guan J."/>
            <person name="Zhang Y."/>
            <person name="Yu S."/>
            <person name="Liu X."/>
            <person name="Zhang Y."/>
            <person name="Hong G."/>
            <person name="Han B."/>
            <person name="Choisne N."/>
            <person name="Demange N."/>
            <person name="Orjeda G."/>
            <person name="Samain S."/>
            <person name="Cattolico L."/>
            <person name="Pelletier E."/>
            <person name="Couloux A."/>
            <person name="Segurens B."/>
            <person name="Wincker P."/>
            <person name="D'Hont A."/>
            <person name="Scarpelli C."/>
            <person name="Weissenbach J."/>
            <person name="Salanoubat M."/>
            <person name="Quetier F."/>
            <person name="Yu Y."/>
            <person name="Kim H.R."/>
            <person name="Rambo T."/>
            <person name="Currie J."/>
            <person name="Collura K."/>
            <person name="Luo M."/>
            <person name="Yang T."/>
            <person name="Ammiraju J.S.S."/>
            <person name="Engler F."/>
            <person name="Soderlund C."/>
            <person name="Wing R.A."/>
            <person name="Palmer L.E."/>
            <person name="de la Bastide M."/>
            <person name="Spiegel L."/>
            <person name="Nascimento L."/>
            <person name="Zutavern T."/>
            <person name="O'Shaughnessy A."/>
            <person name="Dike S."/>
            <person name="Dedhia N."/>
            <person name="Preston R."/>
            <person name="Balija V."/>
            <person name="McCombie W.R."/>
            <person name="Chow T."/>
            <person name="Chen H."/>
            <person name="Chung M."/>
            <person name="Chen C."/>
            <person name="Shaw J."/>
            <person name="Wu H."/>
            <person name="Hsiao K."/>
            <person name="Chao Y."/>
            <person name="Chu M."/>
            <person name="Cheng C."/>
            <person name="Hour A."/>
            <person name="Lee P."/>
            <person name="Lin S."/>
            <person name="Lin Y."/>
            <person name="Liou J."/>
            <person name="Liu S."/>
            <person name="Hsing Y."/>
            <person name="Raghuvanshi S."/>
            <person name="Mohanty A."/>
            <person name="Bharti A.K."/>
            <person name="Gaur A."/>
            <person name="Gupta V."/>
            <person name="Kumar D."/>
            <person name="Ravi V."/>
            <person name="Vij S."/>
            <person name="Kapur A."/>
            <person name="Khurana P."/>
            <person name="Khurana P."/>
            <person name="Khurana J.P."/>
            <person name="Tyagi A.K."/>
            <person name="Gaikwad K."/>
            <person name="Singh A."/>
            <person name="Dalal V."/>
            <person name="Srivastava S."/>
            <person name="Dixit A."/>
            <person name="Pal A.K."/>
            <person name="Ghazi I.A."/>
            <person name="Yadav M."/>
            <person name="Pandit A."/>
            <person name="Bhargava A."/>
            <person name="Sureshbabu K."/>
            <person name="Batra K."/>
            <person name="Sharma T.R."/>
            <person name="Mohapatra T."/>
            <person name="Singh N.K."/>
            <person name="Messing J."/>
            <person name="Nelson A.B."/>
            <person name="Fuks G."/>
            <person name="Kavchok S."/>
            <person name="Keizer G."/>
            <person name="Linton E."/>
            <person name="Llaca V."/>
            <person name="Song R."/>
            <person name="Tanyolac B."/>
            <person name="Young S."/>
            <person name="Ho-Il K."/>
            <person name="Hahn J.H."/>
            <person name="Sangsakoo G."/>
            <person name="Vanavichit A."/>
            <person name="de Mattos Luiz.A.T."/>
            <person name="Zimmer P.D."/>
            <person name="Malone G."/>
            <person name="Dellagostin O."/>
            <person name="de Oliveira A.C."/>
            <person name="Bevan M."/>
            <person name="Bancroft I."/>
            <person name="Minx P."/>
            <person name="Cordum H."/>
            <person name="Wilson R."/>
            <person name="Cheng Z."/>
            <person name="Jin W."/>
            <person name="Jiang J."/>
            <person name="Leong S.A."/>
            <person name="Iwama H."/>
            <person name="Gojobori T."/>
            <person name="Itoh T."/>
            <person name="Niimura Y."/>
            <person name="Fujii Y."/>
            <person name="Habara T."/>
            <person name="Sakai H."/>
            <person name="Sato Y."/>
            <person name="Wilson G."/>
            <person name="Kumar K."/>
            <person name="McCouch S."/>
            <person name="Juretic N."/>
            <person name="Hoen D."/>
            <person name="Wright S."/>
            <person name="Bruskiewich R."/>
            <person name="Bureau T."/>
            <person name="Miyao A."/>
            <person name="Hirochika H."/>
            <person name="Nishikawa T."/>
            <person name="Kadowaki K."/>
            <person name="Sugiura M."/>
            <person name="Burr B."/>
            <person name="Sasaki T."/>
        </authorList>
    </citation>
    <scope>NUCLEOTIDE SEQUENCE [LARGE SCALE GENOMIC DNA]</scope>
    <source>
        <strain evidence="2">cv. Nipponbare</strain>
    </source>
</reference>
<dbReference type="AlphaFoldDB" id="Q10IK1"/>
<protein>
    <submittedName>
        <fullName evidence="1">Uncharacterized protein</fullName>
    </submittedName>
</protein>
<gene>
    <name evidence="1" type="ORF">OSJNBa0037J17.13</name>
</gene>